<feature type="chain" id="PRO_5043500634" evidence="1">
    <location>
        <begin position="19"/>
        <end position="205"/>
    </location>
</feature>
<reference evidence="2 3" key="1">
    <citation type="submission" date="2023-11" db="EMBL/GenBank/DDBJ databases">
        <title>Peredibacter starrii A3.12.</title>
        <authorList>
            <person name="Mitchell R.J."/>
        </authorList>
    </citation>
    <scope>NUCLEOTIDE SEQUENCE [LARGE SCALE GENOMIC DNA]</scope>
    <source>
        <strain evidence="2 3">A3.12</strain>
    </source>
</reference>
<sequence length="205" mass="23790">MKVLFVLLALTTSLSTYAQERVELLSEKVSVNSDAAVVVRTNKTPETVVITFKVPMANSVCERYETRYVVRQSSTYCGEDVRYNRVRVRRCVQTDPNNGRCVRYHEEWREERISIPRTCPVPETYCAQYGTAVTRENDEMKIRFKDLPSLGDSEAETFEIKARQKSYDGENVVYDVKPLETLREYKVSQKKILGFKLDSYVVEEK</sequence>
<gene>
    <name evidence="2" type="ORF">SOO65_05555</name>
</gene>
<evidence type="ECO:0000313" key="2">
    <source>
        <dbReference type="EMBL" id="WPU66206.1"/>
    </source>
</evidence>
<dbReference type="AlphaFoldDB" id="A0AAX4HSL3"/>
<dbReference type="Proteomes" id="UP001324634">
    <property type="component" value="Chromosome"/>
</dbReference>
<name>A0AAX4HSL3_9BACT</name>
<accession>A0AAX4HSL3</accession>
<proteinExistence type="predicted"/>
<evidence type="ECO:0000313" key="3">
    <source>
        <dbReference type="Proteomes" id="UP001324634"/>
    </source>
</evidence>
<protein>
    <submittedName>
        <fullName evidence="2">Uncharacterized protein</fullName>
    </submittedName>
</protein>
<dbReference type="EMBL" id="CP139487">
    <property type="protein sequence ID" value="WPU66206.1"/>
    <property type="molecule type" value="Genomic_DNA"/>
</dbReference>
<dbReference type="RefSeq" id="WP_321398182.1">
    <property type="nucleotide sequence ID" value="NZ_CP139487.1"/>
</dbReference>
<keyword evidence="1" id="KW-0732">Signal</keyword>
<keyword evidence="3" id="KW-1185">Reference proteome</keyword>
<feature type="signal peptide" evidence="1">
    <location>
        <begin position="1"/>
        <end position="18"/>
    </location>
</feature>
<dbReference type="KEGG" id="psti:SOO65_05555"/>
<evidence type="ECO:0000256" key="1">
    <source>
        <dbReference type="SAM" id="SignalP"/>
    </source>
</evidence>
<organism evidence="2 3">
    <name type="scientific">Peredibacter starrii</name>
    <dbReference type="NCBI Taxonomy" id="28202"/>
    <lineage>
        <taxon>Bacteria</taxon>
        <taxon>Pseudomonadati</taxon>
        <taxon>Bdellovibrionota</taxon>
        <taxon>Bacteriovoracia</taxon>
        <taxon>Bacteriovoracales</taxon>
        <taxon>Bacteriovoracaceae</taxon>
        <taxon>Peredibacter</taxon>
    </lineage>
</organism>